<proteinExistence type="predicted"/>
<dbReference type="Proteomes" id="UP000663760">
    <property type="component" value="Chromosome 2"/>
</dbReference>
<accession>A0A7I8K759</accession>
<dbReference type="AlphaFoldDB" id="A0A7I8K759"/>
<evidence type="ECO:0000313" key="1">
    <source>
        <dbReference type="EMBL" id="CAA7392246.1"/>
    </source>
</evidence>
<gene>
    <name evidence="1" type="ORF">SI8410_02003395</name>
</gene>
<name>A0A7I8K759_SPIIN</name>
<dbReference type="EMBL" id="LR746265">
    <property type="protein sequence ID" value="CAA7392246.1"/>
    <property type="molecule type" value="Genomic_DNA"/>
</dbReference>
<sequence>MAAHHWEALTGACKAWTGSRSSARLQGLF</sequence>
<keyword evidence="2" id="KW-1185">Reference proteome</keyword>
<organism evidence="1 2">
    <name type="scientific">Spirodela intermedia</name>
    <name type="common">Intermediate duckweed</name>
    <dbReference type="NCBI Taxonomy" id="51605"/>
    <lineage>
        <taxon>Eukaryota</taxon>
        <taxon>Viridiplantae</taxon>
        <taxon>Streptophyta</taxon>
        <taxon>Embryophyta</taxon>
        <taxon>Tracheophyta</taxon>
        <taxon>Spermatophyta</taxon>
        <taxon>Magnoliopsida</taxon>
        <taxon>Liliopsida</taxon>
        <taxon>Araceae</taxon>
        <taxon>Lemnoideae</taxon>
        <taxon>Spirodela</taxon>
    </lineage>
</organism>
<protein>
    <submittedName>
        <fullName evidence="1">Uncharacterized protein</fullName>
    </submittedName>
</protein>
<reference evidence="1" key="1">
    <citation type="submission" date="2020-02" db="EMBL/GenBank/DDBJ databases">
        <authorList>
            <person name="Scholz U."/>
            <person name="Mascher M."/>
            <person name="Fiebig A."/>
        </authorList>
    </citation>
    <scope>NUCLEOTIDE SEQUENCE</scope>
</reference>
<evidence type="ECO:0000313" key="2">
    <source>
        <dbReference type="Proteomes" id="UP000663760"/>
    </source>
</evidence>